<dbReference type="SUPFAM" id="SSF50998">
    <property type="entry name" value="Quinoprotein alcohol dehydrogenase-like"/>
    <property type="match status" value="1"/>
</dbReference>
<accession>A0A0L8FWX5</accession>
<dbReference type="KEGG" id="obi:106880634"/>
<sequence length="1680" mass="192889">MPKSKGKSKILATKLTEGLGETCKKIKAKKQVARKQTISIKDIYYPRIKEYKDNIEMMINNIDRKCIYLESIGLDKYRFLRDVKNRLDILEGDINNHEFIVFPKLNWFLERLFEIYVSNNHSTYKNIAMPTPCSKFRHLSSVVSTTPVFHASGEDSQNLITNIVAIYNGIVTYSPHLMTLRCTTADHDDHVLHCPSQVTDIVKICRNTVMVTIPFRKKILFFSPSSCTMKTFQYGFKKISYVKDNEFVGVKLFSKIIYLVDWYNDTIESKFSLKDEPTSIAIAEYRLLVTFTNFNHISCYNLNGHQLFQLYGHSLDSSPAITVYRNYFYVLQGNIIHKISPTGDVSQREIGIKARHLTLGKNIIILSDYLGFVHIVRTNKDFWPRTSYLQKFQTPVLNNQIYIDDPGYIQWILPISRNSTLFICSRLKAVLFTDNGKEILEKTCNFHFQPDVFCRFNSNTFLILFREQKKIQFISYSVHYPILKEGHIVDVHFDYIRMCHMILDKVLAVTTSETKELHIISIKNDNVIIENKISLEHVDVTIAATPLNFIVGDVKENKLLFYSSFGERLFEKQLDFDFHHIYSDNLHFYIVHSKGYFLKCYNMYGEVKWRLQFPCAAHSQIGVFQGTFSVLDVKLNRVLFYKYKEWSSCHSDLVDPYIQNIDLRDSYENKKILIADICLLPNGQLVVSDMNKSCLLYISNDGRVMSTLFLPSLATDICRWDSSQIGVTLPLEKELRVIGNLSKRVRSISLSKPYVCVRKFGNGRILCFCDKPCNLDIVSIQKHNQGEIISTISVPFVIKSLAIDDEAFNVLIVTKKKVFECKISSKADSTLLPTNFKPQCLLRGGCIDKTCVYLIDESRLFALSKHNLEMKDPLTRNQLNKFIDHVDVLSRNICVTEMLSSKLYMQDLAVSDQSRECLVPRCLGDEKTVNILCSVITENNLIAICDQNNINVKVLTLDGKLLDSIKLDVLPIRMCRWMPNTLAMTTTANQLLSLTVEFPLSFTTYQVERKYGCIASFSDNQLVCSIRQNMQTKKGPVIITVGMGTNFWDDKTKVPALHIVELLPTFRVIKEIDLEGNEVNNGLFDIAVNVDDVIIVYAAGYRLIKKFILFMNRNGERLHSFCPLVSMRSACLTINDAYVFAALQNSNDENIRIVCLTHTGKYKKIFLNSEHCTRPFNFTSISCKGPKFVGFDKDYLYTEGMLKLNRESFHVCQLVTDLCSVQIKDIDISMDGKTVVIEKGNTGNVKLYQRNGKLLYHTDLETLVGGVCFSDENYIIVTVPDRQEIFQLSQEDLGRCKVWQTSVSYGLIRKKIRNTYYCVLTNLAEYHTIQIDDDQLKVLKCTSIKLGSVLHFSSSSDTITQITNKKVTVDQLRSRSREIVERGLKVRRGNYIASCTLKNDQITIRRLPHRTKMFPISTTVFGDPNSGSDFGIYKNIHLIKLQEDIVVLLYQFTLIVATVEGDILQQRKFERMPLDICYWSEKCFVAVFCDVKELMFFKSDLTLLKTINTEKIYSMIHKKNTGRLVCAYEGDPNRKQRPHLPSSYVDVLHIDGATYEYSCEMDFGMDTVTAIGVTSSEDIVILKQSESSESLCWYRDGLVRLLDIPLKRFPRRIAIHGEKVYITERESDILQVTLDTPLETYVSLADIEVYLIYDIHVTEGSLILLGGLDNYSCAVFCYET</sequence>
<dbReference type="EMBL" id="KQ425649">
    <property type="protein sequence ID" value="KOF69192.1"/>
    <property type="molecule type" value="Genomic_DNA"/>
</dbReference>
<dbReference type="InterPro" id="IPR011047">
    <property type="entry name" value="Quinoprotein_ADH-like_sf"/>
</dbReference>
<dbReference type="SUPFAM" id="SSF50969">
    <property type="entry name" value="YVTN repeat-like/Quinoprotein amine dehydrogenase"/>
    <property type="match status" value="1"/>
</dbReference>
<name>A0A0L8FWX5_OCTBM</name>
<gene>
    <name evidence="1" type="ORF">OCBIM_22005544mg</name>
</gene>
<dbReference type="STRING" id="37653.A0A0L8FWX5"/>
<organism evidence="1">
    <name type="scientific">Octopus bimaculoides</name>
    <name type="common">California two-spotted octopus</name>
    <dbReference type="NCBI Taxonomy" id="37653"/>
    <lineage>
        <taxon>Eukaryota</taxon>
        <taxon>Metazoa</taxon>
        <taxon>Spiralia</taxon>
        <taxon>Lophotrochozoa</taxon>
        <taxon>Mollusca</taxon>
        <taxon>Cephalopoda</taxon>
        <taxon>Coleoidea</taxon>
        <taxon>Octopodiformes</taxon>
        <taxon>Octopoda</taxon>
        <taxon>Incirrata</taxon>
        <taxon>Octopodidae</taxon>
        <taxon>Octopus</taxon>
    </lineage>
</organism>
<protein>
    <submittedName>
        <fullName evidence="1">Uncharacterized protein</fullName>
    </submittedName>
</protein>
<dbReference type="OrthoDB" id="6133705at2759"/>
<reference evidence="1" key="1">
    <citation type="submission" date="2015-07" db="EMBL/GenBank/DDBJ databases">
        <title>MeaNS - Measles Nucleotide Surveillance Program.</title>
        <authorList>
            <person name="Tran T."/>
            <person name="Druce J."/>
        </authorList>
    </citation>
    <scope>NUCLEOTIDE SEQUENCE</scope>
    <source>
        <strain evidence="1">UCB-OBI-ISO-001</strain>
        <tissue evidence="1">Gonad</tissue>
    </source>
</reference>
<evidence type="ECO:0000313" key="1">
    <source>
        <dbReference type="EMBL" id="KOF69192.1"/>
    </source>
</evidence>
<dbReference type="InterPro" id="IPR011044">
    <property type="entry name" value="Quino_amine_DH_bsu"/>
</dbReference>
<proteinExistence type="predicted"/>